<comment type="similarity">
    <text evidence="3">In the N-terminal section; belongs to the FlgJ family.</text>
</comment>
<dbReference type="GO" id="GO:0071973">
    <property type="term" value="P:bacterial-type flagellum-dependent cell motility"/>
    <property type="evidence" value="ECO:0007669"/>
    <property type="project" value="TreeGrafter"/>
</dbReference>
<evidence type="ECO:0000256" key="3">
    <source>
        <dbReference type="ARBA" id="ARBA00006880"/>
    </source>
</evidence>
<dbReference type="Gene3D" id="2.10.70.40">
    <property type="entry name" value="peptidoglycan hydrolase"/>
    <property type="match status" value="1"/>
</dbReference>
<dbReference type="InterPro" id="IPR013377">
    <property type="entry name" value="FlgJ"/>
</dbReference>
<evidence type="ECO:0000256" key="2">
    <source>
        <dbReference type="ARBA" id="ARBA00004418"/>
    </source>
</evidence>
<evidence type="ECO:0000256" key="10">
    <source>
        <dbReference type="ARBA" id="ARBA00023316"/>
    </source>
</evidence>
<dbReference type="Pfam" id="PF01832">
    <property type="entry name" value="Glucosaminidase"/>
    <property type="match status" value="1"/>
</dbReference>
<dbReference type="PANTHER" id="PTHR33308:SF9">
    <property type="entry name" value="PEPTIDOGLYCAN HYDROLASE FLGJ"/>
    <property type="match status" value="1"/>
</dbReference>
<keyword evidence="8" id="KW-0378">Hydrolase</keyword>
<dbReference type="InterPro" id="IPR051056">
    <property type="entry name" value="Glycosyl_Hydrolase_73"/>
</dbReference>
<dbReference type="Proteomes" id="UP000184346">
    <property type="component" value="Unassembled WGS sequence"/>
</dbReference>
<keyword evidence="15" id="KW-1185">Reference proteome</keyword>
<keyword evidence="7" id="KW-1005">Bacterial flagellum biogenesis</keyword>
<keyword evidence="9" id="KW-0326">Glycosidase</keyword>
<dbReference type="RefSeq" id="WP_072821967.1">
    <property type="nucleotide sequence ID" value="NZ_FQUJ01000007.1"/>
</dbReference>
<keyword evidence="14" id="KW-0966">Cell projection</keyword>
<comment type="similarity">
    <text evidence="4">In the C-terminal section; belongs to the glycosyl hydrolase 73 family.</text>
</comment>
<sequence>MSAGNISSQFALDLQGLQRLKHTAGNAPGEGLEAAAEQFESIFLQMMLKSMRETIPESGLLDSQQSDFYIEMLDKQWSQHLSGQGIGLAEQLINQLEGRGLVPRPSGVSENLIAGIPRGTPRVLHDGLSGDAAEDARSAIEPDSPVNLFDELDLRARDSAAVASVEPAAPRREQPDHVVQFLSRLEAPAERASRTTGVPAKLILAQAALETGWGRHEIPTADGGNSHNLFGIKAGSRWQGATTDITTTEYVNGRPIQQEDRFRVYGSFEEAFTDYARLIGDNPRYSGVITAPDAPAAARALQNGGYATDPAYADKLIAVMESFEKRSPSMSASAGASDNLPGRDKNFSIGRAPTSIF</sequence>
<dbReference type="Pfam" id="PF10135">
    <property type="entry name" value="Rod-binding"/>
    <property type="match status" value="1"/>
</dbReference>
<dbReference type="GO" id="GO:0042597">
    <property type="term" value="C:periplasmic space"/>
    <property type="evidence" value="ECO:0007669"/>
    <property type="project" value="UniProtKB-SubCell"/>
</dbReference>
<evidence type="ECO:0000256" key="12">
    <source>
        <dbReference type="SAM" id="MobiDB-lite"/>
    </source>
</evidence>
<feature type="region of interest" description="Disordered" evidence="12">
    <location>
        <begin position="328"/>
        <end position="357"/>
    </location>
</feature>
<evidence type="ECO:0000256" key="9">
    <source>
        <dbReference type="ARBA" id="ARBA00023295"/>
    </source>
</evidence>
<dbReference type="STRING" id="1121942.SAMN02745148_01812"/>
<evidence type="ECO:0000313" key="14">
    <source>
        <dbReference type="EMBL" id="SHF11377.1"/>
    </source>
</evidence>
<feature type="domain" description="Mannosyl-glycoprotein endo-beta-N-acetylglucosamidase-like" evidence="13">
    <location>
        <begin position="166"/>
        <end position="331"/>
    </location>
</feature>
<dbReference type="PRINTS" id="PR01002">
    <property type="entry name" value="FLGFLGJ"/>
</dbReference>
<name>A0A1M4Z0M2_9GAMM</name>
<dbReference type="GO" id="GO:0016798">
    <property type="term" value="F:hydrolase activity, acting on glycosyl bonds"/>
    <property type="evidence" value="ECO:0007669"/>
    <property type="project" value="UniProtKB-KW"/>
</dbReference>
<protein>
    <recommendedName>
        <fullName evidence="5">Peptidoglycan hydrolase FlgJ</fullName>
    </recommendedName>
    <alternativeName>
        <fullName evidence="11">Muramidase FlgJ</fullName>
    </alternativeName>
</protein>
<dbReference type="OrthoDB" id="289937at2"/>
<comment type="subcellular location">
    <subcellularLocation>
        <location evidence="2">Periplasm</location>
    </subcellularLocation>
</comment>
<dbReference type="EMBL" id="FQUJ01000007">
    <property type="protein sequence ID" value="SHF11377.1"/>
    <property type="molecule type" value="Genomic_DNA"/>
</dbReference>
<evidence type="ECO:0000259" key="13">
    <source>
        <dbReference type="SMART" id="SM00047"/>
    </source>
</evidence>
<dbReference type="SMART" id="SM00047">
    <property type="entry name" value="LYZ2"/>
    <property type="match status" value="1"/>
</dbReference>
<gene>
    <name evidence="14" type="ORF">SAMN02745148_01812</name>
</gene>
<dbReference type="PANTHER" id="PTHR33308">
    <property type="entry name" value="PEPTIDOGLYCAN HYDROLASE FLGJ"/>
    <property type="match status" value="1"/>
</dbReference>
<evidence type="ECO:0000256" key="1">
    <source>
        <dbReference type="ARBA" id="ARBA00002954"/>
    </source>
</evidence>
<dbReference type="GO" id="GO:0044780">
    <property type="term" value="P:bacterial-type flagellum assembly"/>
    <property type="evidence" value="ECO:0007669"/>
    <property type="project" value="InterPro"/>
</dbReference>
<evidence type="ECO:0000256" key="11">
    <source>
        <dbReference type="ARBA" id="ARBA00030835"/>
    </source>
</evidence>
<evidence type="ECO:0000256" key="4">
    <source>
        <dbReference type="ARBA" id="ARBA00007974"/>
    </source>
</evidence>
<reference evidence="14 15" key="1">
    <citation type="submission" date="2016-11" db="EMBL/GenBank/DDBJ databases">
        <authorList>
            <person name="Jaros S."/>
            <person name="Januszkiewicz K."/>
            <person name="Wedrychowicz H."/>
        </authorList>
    </citation>
    <scope>NUCLEOTIDE SEQUENCE [LARGE SCALE GENOMIC DNA]</scope>
    <source>
        <strain evidence="14 15">DSM 19980</strain>
    </source>
</reference>
<keyword evidence="14" id="KW-0969">Cilium</keyword>
<keyword evidence="6" id="KW-0574">Periplasm</keyword>
<accession>A0A1M4Z0M2</accession>
<proteinExistence type="inferred from homology"/>
<comment type="function">
    <text evidence="1">Flagellum-specific muramidase which hydrolyzes the peptidoglycan layer to assemble the rod structure in the periplasmic space.</text>
</comment>
<evidence type="ECO:0000256" key="7">
    <source>
        <dbReference type="ARBA" id="ARBA00022795"/>
    </source>
</evidence>
<evidence type="ECO:0000256" key="8">
    <source>
        <dbReference type="ARBA" id="ARBA00022801"/>
    </source>
</evidence>
<evidence type="ECO:0000256" key="5">
    <source>
        <dbReference type="ARBA" id="ARBA00013433"/>
    </source>
</evidence>
<keyword evidence="10" id="KW-0961">Cell wall biogenesis/degradation</keyword>
<dbReference type="InterPro" id="IPR002901">
    <property type="entry name" value="MGlyc_endo_b_GlcNAc-like_dom"/>
</dbReference>
<dbReference type="GO" id="GO:0004040">
    <property type="term" value="F:amidase activity"/>
    <property type="evidence" value="ECO:0007669"/>
    <property type="project" value="InterPro"/>
</dbReference>
<dbReference type="Gene3D" id="1.10.530.10">
    <property type="match status" value="1"/>
</dbReference>
<dbReference type="InterPro" id="IPR019301">
    <property type="entry name" value="Flagellar_prot_FlgJ_N"/>
</dbReference>
<keyword evidence="14" id="KW-0282">Flagellum</keyword>
<evidence type="ECO:0000256" key="6">
    <source>
        <dbReference type="ARBA" id="ARBA00022764"/>
    </source>
</evidence>
<organism evidence="14 15">
    <name type="scientific">Modicisalibacter ilicicola DSM 19980</name>
    <dbReference type="NCBI Taxonomy" id="1121942"/>
    <lineage>
        <taxon>Bacteria</taxon>
        <taxon>Pseudomonadati</taxon>
        <taxon>Pseudomonadota</taxon>
        <taxon>Gammaproteobacteria</taxon>
        <taxon>Oceanospirillales</taxon>
        <taxon>Halomonadaceae</taxon>
        <taxon>Modicisalibacter</taxon>
    </lineage>
</organism>
<dbReference type="NCBIfam" id="TIGR02541">
    <property type="entry name" value="flagell_FlgJ"/>
    <property type="match status" value="1"/>
</dbReference>
<dbReference type="AlphaFoldDB" id="A0A1M4Z0M2"/>
<evidence type="ECO:0000313" key="15">
    <source>
        <dbReference type="Proteomes" id="UP000184346"/>
    </source>
</evidence>
<dbReference type="GO" id="GO:0071555">
    <property type="term" value="P:cell wall organization"/>
    <property type="evidence" value="ECO:0007669"/>
    <property type="project" value="UniProtKB-KW"/>
</dbReference>